<dbReference type="Proteomes" id="UP000199013">
    <property type="component" value="Unassembled WGS sequence"/>
</dbReference>
<gene>
    <name evidence="1" type="ORF">FDG2_1667</name>
</gene>
<keyword evidence="2" id="KW-1185">Reference proteome</keyword>
<reference evidence="2" key="1">
    <citation type="submission" date="2016-02" db="EMBL/GenBank/DDBJ databases">
        <authorList>
            <person name="Wibberg D."/>
        </authorList>
    </citation>
    <scope>NUCLEOTIDE SEQUENCE [LARGE SCALE GENOMIC DNA]</scope>
</reference>
<sequence>MVRHVGMEPVALIPLDIAAMDTAQAAGQLLRDVAAQSPARLAISELAARVAGRPVRGRRRRSTARR</sequence>
<organism evidence="1 2">
    <name type="scientific">Candidatus Protofrankia californiensis</name>
    <dbReference type="NCBI Taxonomy" id="1839754"/>
    <lineage>
        <taxon>Bacteria</taxon>
        <taxon>Bacillati</taxon>
        <taxon>Actinomycetota</taxon>
        <taxon>Actinomycetes</taxon>
        <taxon>Frankiales</taxon>
        <taxon>Frankiaceae</taxon>
        <taxon>Protofrankia</taxon>
    </lineage>
</organism>
<dbReference type="EMBL" id="FLUV01000697">
    <property type="protein sequence ID" value="SBW20360.1"/>
    <property type="molecule type" value="Genomic_DNA"/>
</dbReference>
<evidence type="ECO:0000313" key="2">
    <source>
        <dbReference type="Proteomes" id="UP000199013"/>
    </source>
</evidence>
<evidence type="ECO:0000313" key="1">
    <source>
        <dbReference type="EMBL" id="SBW20360.1"/>
    </source>
</evidence>
<proteinExistence type="predicted"/>
<protein>
    <submittedName>
        <fullName evidence="1">Uncharacterized protein</fullName>
    </submittedName>
</protein>
<accession>A0A1C3NW69</accession>
<dbReference type="AlphaFoldDB" id="A0A1C3NW69"/>
<name>A0A1C3NW69_9ACTN</name>